<dbReference type="AlphaFoldDB" id="A0A7R8UA72"/>
<evidence type="ECO:0000259" key="9">
    <source>
        <dbReference type="Pfam" id="PF05827"/>
    </source>
</evidence>
<evidence type="ECO:0000313" key="11">
    <source>
        <dbReference type="EMBL" id="CAD7077033.1"/>
    </source>
</evidence>
<dbReference type="PANTHER" id="PTHR12471">
    <property type="entry name" value="VACUOLAR ATP SYNTHASE SUBUNIT S1"/>
    <property type="match status" value="1"/>
</dbReference>
<organism evidence="11 12">
    <name type="scientific">Hermetia illucens</name>
    <name type="common">Black soldier fly</name>
    <dbReference type="NCBI Taxonomy" id="343691"/>
    <lineage>
        <taxon>Eukaryota</taxon>
        <taxon>Metazoa</taxon>
        <taxon>Ecdysozoa</taxon>
        <taxon>Arthropoda</taxon>
        <taxon>Hexapoda</taxon>
        <taxon>Insecta</taxon>
        <taxon>Pterygota</taxon>
        <taxon>Neoptera</taxon>
        <taxon>Endopterygota</taxon>
        <taxon>Diptera</taxon>
        <taxon>Brachycera</taxon>
        <taxon>Stratiomyomorpha</taxon>
        <taxon>Stratiomyidae</taxon>
        <taxon>Hermetiinae</taxon>
        <taxon>Hermetia</taxon>
    </lineage>
</organism>
<keyword evidence="12" id="KW-1185">Reference proteome</keyword>
<evidence type="ECO:0000256" key="8">
    <source>
        <dbReference type="SAM" id="SignalP"/>
    </source>
</evidence>
<evidence type="ECO:0000256" key="7">
    <source>
        <dbReference type="SAM" id="Phobius"/>
    </source>
</evidence>
<comment type="subcellular location">
    <subcellularLocation>
        <location evidence="1">Membrane</location>
        <topology evidence="1">Single-pass membrane protein</topology>
    </subcellularLocation>
</comment>
<dbReference type="Pfam" id="PF20520">
    <property type="entry name" value="Ac45-VOA1_TM"/>
    <property type="match status" value="1"/>
</dbReference>
<comment type="similarity">
    <text evidence="2">Belongs to the vacuolar ATPase subunit S1 family.</text>
</comment>
<dbReference type="Pfam" id="PF05827">
    <property type="entry name" value="VAS1_LD"/>
    <property type="match status" value="1"/>
</dbReference>
<feature type="chain" id="PRO_5030749135" description="V-type proton ATPase subunit S1" evidence="8">
    <location>
        <begin position="20"/>
        <end position="407"/>
    </location>
</feature>
<keyword evidence="8" id="KW-0732">Signal</keyword>
<dbReference type="PANTHER" id="PTHR12471:SF7">
    <property type="entry name" value="V-TYPE PROTON ATPASE SUBUNIT S1"/>
    <property type="match status" value="1"/>
</dbReference>
<evidence type="ECO:0000259" key="10">
    <source>
        <dbReference type="Pfam" id="PF20520"/>
    </source>
</evidence>
<dbReference type="InParanoid" id="A0A7R8UA72"/>
<evidence type="ECO:0000256" key="3">
    <source>
        <dbReference type="ARBA" id="ARBA00022692"/>
    </source>
</evidence>
<evidence type="ECO:0000256" key="4">
    <source>
        <dbReference type="ARBA" id="ARBA00022989"/>
    </source>
</evidence>
<feature type="domain" description="V-type proton ATPase subunit S1 luminal" evidence="9">
    <location>
        <begin position="234"/>
        <end position="338"/>
    </location>
</feature>
<evidence type="ECO:0000256" key="2">
    <source>
        <dbReference type="ARBA" id="ARBA00009037"/>
    </source>
</evidence>
<name>A0A7R8UA72_HERIL</name>
<evidence type="ECO:0000256" key="5">
    <source>
        <dbReference type="ARBA" id="ARBA00023136"/>
    </source>
</evidence>
<evidence type="ECO:0000313" key="12">
    <source>
        <dbReference type="Proteomes" id="UP000594454"/>
    </source>
</evidence>
<feature type="region of interest" description="Disordered" evidence="6">
    <location>
        <begin position="194"/>
        <end position="220"/>
    </location>
</feature>
<gene>
    <name evidence="11" type="ORF">HERILL_LOCUS411</name>
</gene>
<keyword evidence="4 7" id="KW-1133">Transmembrane helix</keyword>
<dbReference type="EMBL" id="LR899009">
    <property type="protein sequence ID" value="CAD7077033.1"/>
    <property type="molecule type" value="Genomic_DNA"/>
</dbReference>
<dbReference type="OMA" id="YFANADP"/>
<evidence type="ECO:0000256" key="6">
    <source>
        <dbReference type="SAM" id="MobiDB-lite"/>
    </source>
</evidence>
<keyword evidence="3 7" id="KW-0812">Transmembrane</keyword>
<sequence length="407" mass="44164">MARFPIILALVCAISGAFAATVPVVMWGPGSKLTSALNGNPESDLIDAVVDSSLTLAFAEDRLTAEDISQCKDESRKSCFNYLSGLSSKSYVQVSQPIERIEETLGEVRYVYVDKDGQLDSEIPLKESKVVIVSLALDPELSREENLVKHDGYIKKIYNNVISAAGDANVVALYTGKSSGSLVRKARQVSSTAAPASSSTAAPVSTSTTASSGSVPMESSNGTILQAPEILMYFTNLTFTDKDTKVLTVKSLSVSKTSDESRFTVTMVTQDDTIKFNVTNGADGYWSVTDVEYGKYDNFVTDRTVGAADGFSYYCGPPTKYTLQAGQALTWTKWQIQPNFSTNPQINKFNDPYNCVGFTSIPIWSGLLVTVILLAIMSIGVTWLMDIRTMDRFDDPKGKTITVNTAE</sequence>
<keyword evidence="5 7" id="KW-0472">Membrane</keyword>
<dbReference type="Proteomes" id="UP000594454">
    <property type="component" value="Chromosome 1"/>
</dbReference>
<dbReference type="OrthoDB" id="19852at2759"/>
<protein>
    <recommendedName>
        <fullName evidence="13">V-type proton ATPase subunit S1</fullName>
    </recommendedName>
</protein>
<dbReference type="GO" id="GO:0033176">
    <property type="term" value="C:proton-transporting V-type ATPase complex"/>
    <property type="evidence" value="ECO:0007669"/>
    <property type="project" value="TreeGrafter"/>
</dbReference>
<feature type="transmembrane region" description="Helical" evidence="7">
    <location>
        <begin position="363"/>
        <end position="384"/>
    </location>
</feature>
<feature type="signal peptide" evidence="8">
    <location>
        <begin position="1"/>
        <end position="19"/>
    </location>
</feature>
<accession>A0A7R8UA72</accession>
<dbReference type="InterPro" id="IPR046756">
    <property type="entry name" value="VAS1/VOA1_TM"/>
</dbReference>
<evidence type="ECO:0008006" key="13">
    <source>
        <dbReference type="Google" id="ProtNLM"/>
    </source>
</evidence>
<dbReference type="GO" id="GO:0030641">
    <property type="term" value="P:regulation of cellular pH"/>
    <property type="evidence" value="ECO:0007669"/>
    <property type="project" value="TreeGrafter"/>
</dbReference>
<feature type="domain" description="V-type proton ATPase subunit S1/VOA1 transmembrane" evidence="10">
    <location>
        <begin position="357"/>
        <end position="395"/>
    </location>
</feature>
<proteinExistence type="inferred from homology"/>
<dbReference type="GO" id="GO:0001671">
    <property type="term" value="F:ATPase activator activity"/>
    <property type="evidence" value="ECO:0007669"/>
    <property type="project" value="TreeGrafter"/>
</dbReference>
<dbReference type="FunCoup" id="A0A7R8UA72">
    <property type="interactions" value="174"/>
</dbReference>
<reference evidence="11 12" key="1">
    <citation type="submission" date="2020-11" db="EMBL/GenBank/DDBJ databases">
        <authorList>
            <person name="Wallbank WR R."/>
            <person name="Pardo Diaz C."/>
            <person name="Kozak K."/>
            <person name="Martin S."/>
            <person name="Jiggins C."/>
            <person name="Moest M."/>
            <person name="Warren A I."/>
            <person name="Generalovic N T."/>
            <person name="Byers J.R.P. K."/>
            <person name="Montejo-Kovacevich G."/>
            <person name="Yen C E."/>
        </authorList>
    </citation>
    <scope>NUCLEOTIDE SEQUENCE [LARGE SCALE GENOMIC DNA]</scope>
</reference>
<feature type="compositionally biased region" description="Low complexity" evidence="6">
    <location>
        <begin position="194"/>
        <end position="216"/>
    </location>
</feature>
<dbReference type="InterPro" id="IPR008388">
    <property type="entry name" value="Ac45_acc_su"/>
</dbReference>
<dbReference type="InterPro" id="IPR046755">
    <property type="entry name" value="VAS1_LD"/>
</dbReference>
<evidence type="ECO:0000256" key="1">
    <source>
        <dbReference type="ARBA" id="ARBA00004167"/>
    </source>
</evidence>